<sequence>MAPPSLGVRHDADPRSAAGAERTSGPRRAASPRVAHIVVWLVGGVGLSLPSSAMAAEIVPPTPWYQAIQVNGFMSTSYSYNFNRPDSRTNTLRVFDFDDNSFKIDVFELVAQKSASNPRETGFRADVALGSSIPRVSAAAGLFRDAAGTAEDLDLQQAYMSYVAPLGSGLRIDAGKFVTHFGYEVIDGYDGWNDNATRSILFGFAIPFTHTGVRASYAVSPHVAATLLLVNGWDNARDNNRAKSVGAQLVFTPVPPVTVYLNAMTGPERVDNGSDGRSLLDFVAIWRASPQLALGANGDWGTEQNAAQLGEDATWSGIAGYARFGPFGAFALSVRGETFDDSDGARTGVSQSVNEITLTPEVRLSSSLLVRGDLRVDHSTHSVFEKEGGRSDSQTTVLVSAVYGF</sequence>
<comment type="caution">
    <text evidence="2">The sequence shown here is derived from an EMBL/GenBank/DDBJ whole genome shotgun (WGS) entry which is preliminary data.</text>
</comment>
<dbReference type="SUPFAM" id="SSF56935">
    <property type="entry name" value="Porins"/>
    <property type="match status" value="1"/>
</dbReference>
<dbReference type="Pfam" id="PF07642">
    <property type="entry name" value="BBP2"/>
    <property type="match status" value="1"/>
</dbReference>
<evidence type="ECO:0000313" key="2">
    <source>
        <dbReference type="EMBL" id="TMQ51824.1"/>
    </source>
</evidence>
<dbReference type="InterPro" id="IPR011486">
    <property type="entry name" value="BBP2"/>
</dbReference>
<accession>A0A538SKB8</accession>
<name>A0A538SKB8_UNCEI</name>
<proteinExistence type="predicted"/>
<reference evidence="2 3" key="1">
    <citation type="journal article" date="2019" name="Nat. Microbiol.">
        <title>Mediterranean grassland soil C-N compound turnover is dependent on rainfall and depth, and is mediated by genomically divergent microorganisms.</title>
        <authorList>
            <person name="Diamond S."/>
            <person name="Andeer P.F."/>
            <person name="Li Z."/>
            <person name="Crits-Christoph A."/>
            <person name="Burstein D."/>
            <person name="Anantharaman K."/>
            <person name="Lane K.R."/>
            <person name="Thomas B.C."/>
            <person name="Pan C."/>
            <person name="Northen T.R."/>
            <person name="Banfield J.F."/>
        </authorList>
    </citation>
    <scope>NUCLEOTIDE SEQUENCE [LARGE SCALE GENOMIC DNA]</scope>
    <source>
        <strain evidence="2">WS_3</strain>
    </source>
</reference>
<gene>
    <name evidence="2" type="ORF">E6K73_04835</name>
</gene>
<dbReference type="EMBL" id="VBOT01000053">
    <property type="protein sequence ID" value="TMQ51824.1"/>
    <property type="molecule type" value="Genomic_DNA"/>
</dbReference>
<dbReference type="AlphaFoldDB" id="A0A538SKB8"/>
<evidence type="ECO:0000256" key="1">
    <source>
        <dbReference type="SAM" id="MobiDB-lite"/>
    </source>
</evidence>
<dbReference type="Proteomes" id="UP000320184">
    <property type="component" value="Unassembled WGS sequence"/>
</dbReference>
<feature type="region of interest" description="Disordered" evidence="1">
    <location>
        <begin position="1"/>
        <end position="29"/>
    </location>
</feature>
<protein>
    <submittedName>
        <fullName evidence="2">Porin</fullName>
    </submittedName>
</protein>
<evidence type="ECO:0000313" key="3">
    <source>
        <dbReference type="Proteomes" id="UP000320184"/>
    </source>
</evidence>
<organism evidence="2 3">
    <name type="scientific">Eiseniibacteriota bacterium</name>
    <dbReference type="NCBI Taxonomy" id="2212470"/>
    <lineage>
        <taxon>Bacteria</taxon>
        <taxon>Candidatus Eiseniibacteriota</taxon>
    </lineage>
</organism>